<dbReference type="PANTHER" id="PTHR45460:SF2">
    <property type="entry name" value="ALPHA 1,3 GLUCANASE, GH71 FAMILY (EUROFUNG)"/>
    <property type="match status" value="1"/>
</dbReference>
<dbReference type="Pfam" id="PF16458">
    <property type="entry name" value="Beta-prism_lec"/>
    <property type="match status" value="1"/>
</dbReference>
<evidence type="ECO:0000259" key="3">
    <source>
        <dbReference type="Pfam" id="PF16458"/>
    </source>
</evidence>
<evidence type="ECO:0000313" key="4">
    <source>
        <dbReference type="EMBL" id="BAE02738.1"/>
    </source>
</evidence>
<dbReference type="InterPro" id="IPR013517">
    <property type="entry name" value="FG-GAP"/>
</dbReference>
<dbReference type="InterPro" id="IPR036404">
    <property type="entry name" value="Jacalin-like_lectin_dom_sf"/>
</dbReference>
<evidence type="ECO:0000256" key="2">
    <source>
        <dbReference type="SAM" id="SignalP"/>
    </source>
</evidence>
<dbReference type="PANTHER" id="PTHR45460">
    <property type="entry name" value="SIMILAR TO CYSTEINE PROTEINASE"/>
    <property type="match status" value="1"/>
</dbReference>
<dbReference type="Pfam" id="PF13517">
    <property type="entry name" value="FG-GAP_3"/>
    <property type="match status" value="1"/>
</dbReference>
<proteinExistence type="predicted"/>
<feature type="signal peptide" evidence="2">
    <location>
        <begin position="1"/>
        <end position="27"/>
    </location>
</feature>
<organism evidence="4">
    <name type="scientific">Vibrio anguillarum</name>
    <name type="common">Listonella anguillarum</name>
    <dbReference type="NCBI Taxonomy" id="55601"/>
    <lineage>
        <taxon>Bacteria</taxon>
        <taxon>Pseudomonadati</taxon>
        <taxon>Pseudomonadota</taxon>
        <taxon>Gammaproteobacteria</taxon>
        <taxon>Vibrionales</taxon>
        <taxon>Vibrionaceae</taxon>
        <taxon>Vibrio</taxon>
    </lineage>
</organism>
<dbReference type="InterPro" id="IPR028994">
    <property type="entry name" value="Integrin_alpha_N"/>
</dbReference>
<dbReference type="Gene3D" id="2.100.10.30">
    <property type="entry name" value="Jacalin-like lectin domain"/>
    <property type="match status" value="1"/>
</dbReference>
<sequence>MTSSKFSLCAVGLLSISSIAVSTIATASNPSEINTQLKWSWESSSFKPESNQVMAAPVIAQLNDDNGDGKIDENDIADIIVVTFENNKYTQGGLVRALSGIDGSELWSYDNGGIIADARYSPAVADLDGNGVVDIVITSASSPYITILDNEGNIKKQILKHVTGGRSVGTISISDLNNDGSIEIISADGVYNYDTGLLFSLEWAPSSISFDADGDGVQEIFSNGALYKSDGSFTWQYQANDTVWFSSVANLDSDNKPEIVVSVPATKATAQNSVFAVLEHDGSVKWEVNNLENPGGGVQAISNFLGNTATSSTNEIAKSPVYGYTHLHHSHPVKIADDNQLKIRSGDLIDAIGSTASNMVGGQGGSLHTIDASKVRSIDVTYGKYKTWWTYGVLEMEFTLNDGSKITLGSKDSAFKYPALEWRTKEVPYLGLEWRTKQVSYWFFGWHTKTVSYLAPVWKTKTIPYAVPVMKSKATTERYTVPSNTQLVGLNVWSKPKPIFTFKKHVNAVQFVVGESINDSYLNTGIVYAGYHAVDMYNAQGSKVWSVANDDYNSGKIGVSAYDFTGDGIDEVIVQDLLRVRILDGRTGAVLATIANSSNTLWEYPVVADLEGNNNASLIVVANDYAKESAINHGVYVYESADADKPWKNATRIWNQHSFHFSNINQDGSVPTNAQPSWLTHNTYRSSTIK</sequence>
<gene>
    <name evidence="4" type="primary">vah3</name>
</gene>
<dbReference type="InterPro" id="IPR018247">
    <property type="entry name" value="EF_Hand_1_Ca_BS"/>
</dbReference>
<name>Q4LEW6_VIBAN</name>
<feature type="chain" id="PRO_5004240924" evidence="2">
    <location>
        <begin position="28"/>
        <end position="690"/>
    </location>
</feature>
<keyword evidence="1 2" id="KW-0732">Signal</keyword>
<accession>Q4LEW6</accession>
<dbReference type="AlphaFoldDB" id="Q4LEW6"/>
<feature type="domain" description="Hemolysin beta-prism lectin" evidence="3">
    <location>
        <begin position="319"/>
        <end position="452"/>
    </location>
</feature>
<protein>
    <submittedName>
        <fullName evidence="4">Hemolysin</fullName>
    </submittedName>
</protein>
<dbReference type="PROSITE" id="PS00018">
    <property type="entry name" value="EF_HAND_1"/>
    <property type="match status" value="1"/>
</dbReference>
<dbReference type="EMBL" id="AB189396">
    <property type="protein sequence ID" value="BAE02738.1"/>
    <property type="molecule type" value="Genomic_DNA"/>
</dbReference>
<reference evidence="4" key="1">
    <citation type="journal article" date="2005" name="Microb. Pathog.">
        <title>Four novel hemolysin genes of Vibrio anguillarum and their virulence to rainbow trout.</title>
        <authorList>
            <person name="Rodkhum C."/>
            <person name="Hirono I."/>
            <person name="Crosa J.H."/>
            <person name="Aoki T."/>
        </authorList>
    </citation>
    <scope>NUCLEOTIDE SEQUENCE</scope>
</reference>
<dbReference type="SUPFAM" id="SSF69318">
    <property type="entry name" value="Integrin alpha N-terminal domain"/>
    <property type="match status" value="2"/>
</dbReference>
<evidence type="ECO:0000256" key="1">
    <source>
        <dbReference type="ARBA" id="ARBA00022729"/>
    </source>
</evidence>
<dbReference type="InterPro" id="IPR032496">
    <property type="entry name" value="Hemolysin_beta-prism_lec"/>
</dbReference>